<feature type="compositionally biased region" description="Polar residues" evidence="1">
    <location>
        <begin position="129"/>
        <end position="141"/>
    </location>
</feature>
<dbReference type="Proteomes" id="UP000242180">
    <property type="component" value="Unassembled WGS sequence"/>
</dbReference>
<feature type="compositionally biased region" description="Low complexity" evidence="1">
    <location>
        <begin position="105"/>
        <end position="118"/>
    </location>
</feature>
<evidence type="ECO:0000256" key="1">
    <source>
        <dbReference type="SAM" id="MobiDB-lite"/>
    </source>
</evidence>
<organism evidence="2 3">
    <name type="scientific">Syncephalastrum racemosum</name>
    <name type="common">Filamentous fungus</name>
    <dbReference type="NCBI Taxonomy" id="13706"/>
    <lineage>
        <taxon>Eukaryota</taxon>
        <taxon>Fungi</taxon>
        <taxon>Fungi incertae sedis</taxon>
        <taxon>Mucoromycota</taxon>
        <taxon>Mucoromycotina</taxon>
        <taxon>Mucoromycetes</taxon>
        <taxon>Mucorales</taxon>
        <taxon>Syncephalastraceae</taxon>
        <taxon>Syncephalastrum</taxon>
    </lineage>
</organism>
<feature type="compositionally biased region" description="Basic and acidic residues" evidence="1">
    <location>
        <begin position="169"/>
        <end position="189"/>
    </location>
</feature>
<gene>
    <name evidence="2" type="ORF">BCR43DRAFT_146236</name>
</gene>
<evidence type="ECO:0000313" key="2">
    <source>
        <dbReference type="EMBL" id="ORZ00562.1"/>
    </source>
</evidence>
<feature type="region of interest" description="Disordered" evidence="1">
    <location>
        <begin position="325"/>
        <end position="362"/>
    </location>
</feature>
<dbReference type="STRING" id="13706.A0A1X2HMP9"/>
<feature type="region of interest" description="Disordered" evidence="1">
    <location>
        <begin position="166"/>
        <end position="249"/>
    </location>
</feature>
<name>A0A1X2HMP9_SYNRA</name>
<protein>
    <submittedName>
        <fullName evidence="2">Uncharacterized protein</fullName>
    </submittedName>
</protein>
<accession>A0A1X2HMP9</accession>
<reference evidence="2 3" key="1">
    <citation type="submission" date="2016-07" db="EMBL/GenBank/DDBJ databases">
        <title>Pervasive Adenine N6-methylation of Active Genes in Fungi.</title>
        <authorList>
            <consortium name="DOE Joint Genome Institute"/>
            <person name="Mondo S.J."/>
            <person name="Dannebaum R.O."/>
            <person name="Kuo R.C."/>
            <person name="Labutti K."/>
            <person name="Haridas S."/>
            <person name="Kuo A."/>
            <person name="Salamov A."/>
            <person name="Ahrendt S.R."/>
            <person name="Lipzen A."/>
            <person name="Sullivan W."/>
            <person name="Andreopoulos W.B."/>
            <person name="Clum A."/>
            <person name="Lindquist E."/>
            <person name="Daum C."/>
            <person name="Ramamoorthy G.K."/>
            <person name="Gryganskyi A."/>
            <person name="Culley D."/>
            <person name="Magnuson J.K."/>
            <person name="James T.Y."/>
            <person name="O'Malley M.A."/>
            <person name="Stajich J.E."/>
            <person name="Spatafora J.W."/>
            <person name="Visel A."/>
            <person name="Grigoriev I.V."/>
        </authorList>
    </citation>
    <scope>NUCLEOTIDE SEQUENCE [LARGE SCALE GENOMIC DNA]</scope>
    <source>
        <strain evidence="2 3">NRRL 2496</strain>
    </source>
</reference>
<feature type="region of interest" description="Disordered" evidence="1">
    <location>
        <begin position="12"/>
        <end position="143"/>
    </location>
</feature>
<dbReference type="InParanoid" id="A0A1X2HMP9"/>
<feature type="compositionally biased region" description="Low complexity" evidence="1">
    <location>
        <begin position="341"/>
        <end position="362"/>
    </location>
</feature>
<sequence length="362" mass="40713">MEQEILKSIMYDTPSYNPATHGPVRHGRSSSMGSAVLARPAIAQQQQQQQQQAFSTEDRKVSPDLTTEQHLVDMTARVSLDDDHRRHTYSHMSRHGSQSYSFTPQQHQQQQQQQQQQSYHHHHHHLNKVPSNGSLHSSSAAMQRMASYGSLHHSPQSVVFNAPMTNQDSYHRAGTPDDDYDHPNIDRRNTPFAFQQHHPRASPPPNHNPSASSSSSTYRRPQRHSFVTGSDTWASPPPRQRHGSMGFTSSPVADIWKHQQQQPPHQHRLPRQSRSSINLCQQAGFRNSTPPPTGLEQPLVTGEMASAAVYNGYYPYNGAFQNPLGIPTPPPSSSPVHHKQSMPSPYQSYQASSQSTQPLMYL</sequence>
<dbReference type="EMBL" id="MCGN01000002">
    <property type="protein sequence ID" value="ORZ00562.1"/>
    <property type="molecule type" value="Genomic_DNA"/>
</dbReference>
<evidence type="ECO:0000313" key="3">
    <source>
        <dbReference type="Proteomes" id="UP000242180"/>
    </source>
</evidence>
<dbReference type="AlphaFoldDB" id="A0A1X2HMP9"/>
<comment type="caution">
    <text evidence="2">The sequence shown here is derived from an EMBL/GenBank/DDBJ whole genome shotgun (WGS) entry which is preliminary data.</text>
</comment>
<proteinExistence type="predicted"/>
<dbReference type="OrthoDB" id="10660895at2759"/>
<keyword evidence="3" id="KW-1185">Reference proteome</keyword>
<feature type="compositionally biased region" description="Polar residues" evidence="1">
    <location>
        <begin position="95"/>
        <end position="104"/>
    </location>
</feature>